<dbReference type="GO" id="GO:0030170">
    <property type="term" value="F:pyridoxal phosphate binding"/>
    <property type="evidence" value="ECO:0007669"/>
    <property type="project" value="InterPro"/>
</dbReference>
<evidence type="ECO:0000256" key="3">
    <source>
        <dbReference type="ARBA" id="ARBA00022898"/>
    </source>
</evidence>
<dbReference type="InterPro" id="IPR015422">
    <property type="entry name" value="PyrdxlP-dep_Trfase_small"/>
</dbReference>
<dbReference type="KEGG" id="cbot:ATE48_12670"/>
<dbReference type="EMBL" id="CP013244">
    <property type="protein sequence ID" value="ANP48062.1"/>
    <property type="molecule type" value="Genomic_DNA"/>
</dbReference>
<dbReference type="GO" id="GO:0005829">
    <property type="term" value="C:cytosol"/>
    <property type="evidence" value="ECO:0007669"/>
    <property type="project" value="TreeGrafter"/>
</dbReference>
<dbReference type="Gene3D" id="3.90.1150.10">
    <property type="entry name" value="Aspartate Aminotransferase, domain 1"/>
    <property type="match status" value="1"/>
</dbReference>
<dbReference type="PANTHER" id="PTHR43094:SF1">
    <property type="entry name" value="AMINOTRANSFERASE CLASS-III"/>
    <property type="match status" value="1"/>
</dbReference>
<dbReference type="STRING" id="1759059.ATE48_12670"/>
<dbReference type="NCBIfam" id="NF005685">
    <property type="entry name" value="PRK07483.1"/>
    <property type="match status" value="1"/>
</dbReference>
<dbReference type="InterPro" id="IPR049704">
    <property type="entry name" value="Aminotrans_3_PPA_site"/>
</dbReference>
<dbReference type="GO" id="GO:0008483">
    <property type="term" value="F:transaminase activity"/>
    <property type="evidence" value="ECO:0007669"/>
    <property type="project" value="InterPro"/>
</dbReference>
<dbReference type="Pfam" id="PF00202">
    <property type="entry name" value="Aminotran_3"/>
    <property type="match status" value="1"/>
</dbReference>
<dbReference type="Proteomes" id="UP000092498">
    <property type="component" value="Chromosome"/>
</dbReference>
<dbReference type="InParanoid" id="A0A1B1ANB2"/>
<organism evidence="5 6">
    <name type="scientific">Candidatus Viadribacter manganicus</name>
    <dbReference type="NCBI Taxonomy" id="1759059"/>
    <lineage>
        <taxon>Bacteria</taxon>
        <taxon>Pseudomonadati</taxon>
        <taxon>Pseudomonadota</taxon>
        <taxon>Alphaproteobacteria</taxon>
        <taxon>Hyphomonadales</taxon>
        <taxon>Hyphomonadaceae</taxon>
        <taxon>Candidatus Viadribacter</taxon>
    </lineage>
</organism>
<gene>
    <name evidence="5" type="ORF">ATE48_12670</name>
</gene>
<dbReference type="InterPro" id="IPR015424">
    <property type="entry name" value="PyrdxlP-dep_Trfase"/>
</dbReference>
<dbReference type="PROSITE" id="PS00600">
    <property type="entry name" value="AA_TRANSFER_CLASS_3"/>
    <property type="match status" value="1"/>
</dbReference>
<keyword evidence="6" id="KW-1185">Reference proteome</keyword>
<evidence type="ECO:0000256" key="1">
    <source>
        <dbReference type="ARBA" id="ARBA00001933"/>
    </source>
</evidence>
<proteinExistence type="inferred from homology"/>
<name>A0A1B1ANB2_9PROT</name>
<evidence type="ECO:0000313" key="5">
    <source>
        <dbReference type="EMBL" id="ANP48062.1"/>
    </source>
</evidence>
<comment type="cofactor">
    <cofactor evidence="1">
        <name>pyridoxal 5'-phosphate</name>
        <dbReference type="ChEBI" id="CHEBI:597326"/>
    </cofactor>
</comment>
<dbReference type="InterPro" id="IPR005814">
    <property type="entry name" value="Aminotrans_3"/>
</dbReference>
<evidence type="ECO:0000256" key="4">
    <source>
        <dbReference type="RuleBase" id="RU003560"/>
    </source>
</evidence>
<evidence type="ECO:0008006" key="7">
    <source>
        <dbReference type="Google" id="ProtNLM"/>
    </source>
</evidence>
<dbReference type="PANTHER" id="PTHR43094">
    <property type="entry name" value="AMINOTRANSFERASE"/>
    <property type="match status" value="1"/>
</dbReference>
<reference evidence="5 6" key="1">
    <citation type="submission" date="2015-11" db="EMBL/GenBank/DDBJ databases">
        <title>Whole-Genome Sequence of Candidatus Oderbacter manganicum from the National Park Lower Oder Valley, Germany.</title>
        <authorList>
            <person name="Braun B."/>
            <person name="Liere K."/>
            <person name="Szewzyk U."/>
        </authorList>
    </citation>
    <scope>NUCLEOTIDE SEQUENCE [LARGE SCALE GENOMIC DNA]</scope>
    <source>
        <strain evidence="5 6">OTSz_A_272</strain>
    </source>
</reference>
<dbReference type="RefSeq" id="WP_066775027.1">
    <property type="nucleotide sequence ID" value="NZ_CP013244.1"/>
</dbReference>
<dbReference type="Gene3D" id="3.40.640.10">
    <property type="entry name" value="Type I PLP-dependent aspartate aminotransferase-like (Major domain)"/>
    <property type="match status" value="1"/>
</dbReference>
<dbReference type="AlphaFoldDB" id="A0A1B1ANB2"/>
<evidence type="ECO:0000256" key="2">
    <source>
        <dbReference type="ARBA" id="ARBA00008954"/>
    </source>
</evidence>
<keyword evidence="3 4" id="KW-0663">Pyridoxal phosphate</keyword>
<comment type="similarity">
    <text evidence="2 4">Belongs to the class-III pyridoxal-phosphate-dependent aminotransferase family.</text>
</comment>
<sequence length="446" mass="47911">MTHIMHRLLNTPYPVAVAGDGPYLIDAQGKRYIDSASGAGVSCLGHSAHKISEAIAHQSKKLAYVYNAYFTTEALETFADKLVAMTPPGLDWVFPGSGGSESMDGALKLALQYHNERGEPQRRRFISRRQSYHGCAIGGLAISGNQIRRMLFEQFLPESHFVSPCYEYRDRSVDETPEAYGARLAQELNAQIEELGPDTVAAFVAETVVGATAGCVPPVPGYFKAIAEVCRKHGVLLILDEILSGCGRTGTYLSCEQDGVVPDIAVVAKGLGAGYQPISAILVSNGVVDTIARGRGFFFHGHTYNGHATAAAAATAVIDTVRSENLLENVQAMGVRLREALRDRLGQHPHVGDIRGRGLLIGVELVADRETKTPFSAETMLWNTLQKTAFARGLICYPGFGTADGVNGDHVLLAPPFIINETHVAEIVDKLAPSIDEAIAAVRKAA</sequence>
<dbReference type="CDD" id="cd00610">
    <property type="entry name" value="OAT_like"/>
    <property type="match status" value="1"/>
</dbReference>
<dbReference type="InterPro" id="IPR015421">
    <property type="entry name" value="PyrdxlP-dep_Trfase_major"/>
</dbReference>
<dbReference type="SUPFAM" id="SSF53383">
    <property type="entry name" value="PLP-dependent transferases"/>
    <property type="match status" value="1"/>
</dbReference>
<accession>A0A1B1ANB2</accession>
<dbReference type="OrthoDB" id="9801834at2"/>
<protein>
    <recommendedName>
        <fullName evidence="7">Aspartate aminotransferase family protein</fullName>
    </recommendedName>
</protein>
<evidence type="ECO:0000313" key="6">
    <source>
        <dbReference type="Proteomes" id="UP000092498"/>
    </source>
</evidence>